<sequence length="126" mass="14509">MTNWSLYFDTPHHAGANPRALAIIIRENKIHAIKVWHFEKLKKDQKPKHIYRGKLIENIGLGDLVKDLLPYTRLQYDEAEECFYTDENYGGLEVTGYGDLEDHPDQEIMALTVISKSAYMEDIGAN</sequence>
<comment type="caution">
    <text evidence="1">The sequence shown here is derived from an EMBL/GenBank/DDBJ whole genome shotgun (WGS) entry which is preliminary data.</text>
</comment>
<name>A0AAE4GDS5_9BURK</name>
<gene>
    <name evidence="1" type="ORF">RJN63_27435</name>
</gene>
<proteinExistence type="predicted"/>
<accession>A0AAE4GDS5</accession>
<organism evidence="1">
    <name type="scientific">Herbaspirillum huttiense subsp. nephrolepidis</name>
    <dbReference type="NCBI Taxonomy" id="3075126"/>
    <lineage>
        <taxon>Bacteria</taxon>
        <taxon>Pseudomonadati</taxon>
        <taxon>Pseudomonadota</taxon>
        <taxon>Betaproteobacteria</taxon>
        <taxon>Burkholderiales</taxon>
        <taxon>Oxalobacteraceae</taxon>
        <taxon>Herbaspirillum</taxon>
    </lineage>
</organism>
<protein>
    <submittedName>
        <fullName evidence="1">Uncharacterized protein</fullName>
    </submittedName>
</protein>
<dbReference type="EMBL" id="JAVRAA010000024">
    <property type="protein sequence ID" value="MDT0340594.1"/>
    <property type="molecule type" value="Genomic_DNA"/>
</dbReference>
<evidence type="ECO:0000313" key="1">
    <source>
        <dbReference type="EMBL" id="MDT0340594.1"/>
    </source>
</evidence>
<reference evidence="1" key="1">
    <citation type="submission" date="2023-02" db="EMBL/GenBank/DDBJ databases">
        <title>Description of Herbaspirillum huttiense subsp. nephrolepsisexaltata and Herbaspirillum huttiense subsp. lycopersicon.</title>
        <authorList>
            <person name="Poudel M."/>
            <person name="Sharma A."/>
            <person name="Goss E."/>
            <person name="Tapia J.H."/>
            <person name="Harmon C.M."/>
            <person name="Jones J.B."/>
        </authorList>
    </citation>
    <scope>NUCLEOTIDE SEQUENCE</scope>
    <source>
        <strain evidence="1">NC40101</strain>
    </source>
</reference>
<dbReference type="AlphaFoldDB" id="A0AAE4GDS5"/>
<dbReference type="RefSeq" id="WP_310838528.1">
    <property type="nucleotide sequence ID" value="NZ_JAVLSM010000016.1"/>
</dbReference>